<dbReference type="KEGG" id="bbet:F8237_35575"/>
<evidence type="ECO:0000256" key="1">
    <source>
        <dbReference type="SAM" id="Phobius"/>
    </source>
</evidence>
<dbReference type="InterPro" id="IPR000326">
    <property type="entry name" value="PAP2/HPO"/>
</dbReference>
<feature type="transmembrane region" description="Helical" evidence="1">
    <location>
        <begin position="111"/>
        <end position="128"/>
    </location>
</feature>
<dbReference type="CDD" id="cd03385">
    <property type="entry name" value="PAP2_BcrC_like"/>
    <property type="match status" value="1"/>
</dbReference>
<reference evidence="4" key="1">
    <citation type="submission" date="2019-10" db="EMBL/GenBank/DDBJ databases">
        <title>Complete Genome Sequence of Bradyrhizobium betae type strain PL7HG1T.</title>
        <authorList>
            <person name="Bromfield E.S.P."/>
            <person name="Cloutier S."/>
        </authorList>
    </citation>
    <scope>NUCLEOTIDE SEQUENCE [LARGE SCALE GENOMIC DNA]</scope>
    <source>
        <strain evidence="4">PL7HG1</strain>
        <plasmid evidence="4">pbbpl7hg1</plasmid>
    </source>
</reference>
<keyword evidence="1" id="KW-0472">Membrane</keyword>
<proteinExistence type="predicted"/>
<gene>
    <name evidence="3" type="ORF">F8237_35575</name>
</gene>
<feature type="transmembrane region" description="Helical" evidence="1">
    <location>
        <begin position="229"/>
        <end position="250"/>
    </location>
</feature>
<dbReference type="PANTHER" id="PTHR14969:SF13">
    <property type="entry name" value="AT30094P"/>
    <property type="match status" value="1"/>
</dbReference>
<feature type="transmembrane region" description="Helical" evidence="1">
    <location>
        <begin position="86"/>
        <end position="105"/>
    </location>
</feature>
<dbReference type="InterPro" id="IPR036938">
    <property type="entry name" value="PAP2/HPO_sf"/>
</dbReference>
<dbReference type="Gene3D" id="1.20.144.10">
    <property type="entry name" value="Phosphatidic acid phosphatase type 2/haloperoxidase"/>
    <property type="match status" value="1"/>
</dbReference>
<dbReference type="EMBL" id="CP044544">
    <property type="protein sequence ID" value="QFI77614.1"/>
    <property type="molecule type" value="Genomic_DNA"/>
</dbReference>
<dbReference type="InterPro" id="IPR033879">
    <property type="entry name" value="UPP_Pase"/>
</dbReference>
<organism evidence="3 4">
    <name type="scientific">Bradyrhizobium betae</name>
    <dbReference type="NCBI Taxonomy" id="244734"/>
    <lineage>
        <taxon>Bacteria</taxon>
        <taxon>Pseudomonadati</taxon>
        <taxon>Pseudomonadota</taxon>
        <taxon>Alphaproteobacteria</taxon>
        <taxon>Hyphomicrobiales</taxon>
        <taxon>Nitrobacteraceae</taxon>
        <taxon>Bradyrhizobium</taxon>
    </lineage>
</organism>
<evidence type="ECO:0000313" key="3">
    <source>
        <dbReference type="EMBL" id="QFI77614.1"/>
    </source>
</evidence>
<keyword evidence="1" id="KW-1133">Transmembrane helix</keyword>
<evidence type="ECO:0000259" key="2">
    <source>
        <dbReference type="SMART" id="SM00014"/>
    </source>
</evidence>
<dbReference type="SMART" id="SM00014">
    <property type="entry name" value="acidPPc"/>
    <property type="match status" value="1"/>
</dbReference>
<evidence type="ECO:0000313" key="4">
    <source>
        <dbReference type="Proteomes" id="UP000325641"/>
    </source>
</evidence>
<feature type="transmembrane region" description="Helical" evidence="1">
    <location>
        <begin position="177"/>
        <end position="196"/>
    </location>
</feature>
<dbReference type="GO" id="GO:0005886">
    <property type="term" value="C:plasma membrane"/>
    <property type="evidence" value="ECO:0007669"/>
    <property type="project" value="InterPro"/>
</dbReference>
<keyword evidence="1" id="KW-0812">Transmembrane</keyword>
<dbReference type="Pfam" id="PF01569">
    <property type="entry name" value="PAP2"/>
    <property type="match status" value="1"/>
</dbReference>
<protein>
    <submittedName>
        <fullName evidence="3">Undecaprenyl-diphosphatase</fullName>
    </submittedName>
</protein>
<name>A0A5P6PI58_9BRAD</name>
<sequence>MNLGTPSIVSLSASESSVKETDTCRIRKMGRPIFPQNGGSALKAPTLSVDFVSAPTAPNSDAMVLTFLPRRCGRIAERTMETWNTALFLALNAPASANVVTIAFAKVAAEYLVYVAAVLAVCLWIRGVRDQRDALISIGTGLLTAFVLSWTIGLLWYHPRPFAIGLGHTLLAHSPDSSFPSDHTTFLWTFGFGLLVTRVQRGWGWVLVLAGLATALARIYVGVHFPLDMVGSAVVAATGAAVAWAVHLHVADRILPLIERSYEFLLHALRLPKGIFPRRVADR</sequence>
<accession>A0A5P6PI58</accession>
<dbReference type="PANTHER" id="PTHR14969">
    <property type="entry name" value="SPHINGOSINE-1-PHOSPHATE PHOSPHOHYDROLASE"/>
    <property type="match status" value="1"/>
</dbReference>
<dbReference type="Proteomes" id="UP000325641">
    <property type="component" value="Plasmid pBbPL7HG1"/>
</dbReference>
<dbReference type="AlphaFoldDB" id="A0A5P6PI58"/>
<dbReference type="OrthoDB" id="9801622at2"/>
<dbReference type="SUPFAM" id="SSF48317">
    <property type="entry name" value="Acid phosphatase/Vanadium-dependent haloperoxidase"/>
    <property type="match status" value="1"/>
</dbReference>
<feature type="domain" description="Phosphatidic acid phosphatase type 2/haloperoxidase" evidence="2">
    <location>
        <begin position="135"/>
        <end position="244"/>
    </location>
</feature>
<dbReference type="GO" id="GO:0050380">
    <property type="term" value="F:undecaprenyl-diphosphatase activity"/>
    <property type="evidence" value="ECO:0007669"/>
    <property type="project" value="InterPro"/>
</dbReference>
<feature type="transmembrane region" description="Helical" evidence="1">
    <location>
        <begin position="135"/>
        <end position="157"/>
    </location>
</feature>
<geneLocation type="plasmid" evidence="4">
    <name>pbbpl7hg1</name>
</geneLocation>
<feature type="transmembrane region" description="Helical" evidence="1">
    <location>
        <begin position="203"/>
        <end position="223"/>
    </location>
</feature>
<keyword evidence="3" id="KW-0614">Plasmid</keyword>